<dbReference type="OMA" id="FELWPAM"/>
<dbReference type="Pfam" id="PF10273">
    <property type="entry name" value="WGG"/>
    <property type="match status" value="1"/>
</dbReference>
<dbReference type="InParanoid" id="A8PS35"/>
<evidence type="ECO:0008006" key="6">
    <source>
        <dbReference type="Google" id="ProtNLM"/>
    </source>
</evidence>
<dbReference type="GO" id="GO:0006364">
    <property type="term" value="P:rRNA processing"/>
    <property type="evidence" value="ECO:0007669"/>
    <property type="project" value="UniProtKB-KW"/>
</dbReference>
<comment type="similarity">
    <text evidence="1">Belongs to the TSR2 family.</text>
</comment>
<name>A8PS35_MALGO</name>
<dbReference type="KEGG" id="mgl:MGL_0185"/>
<organism evidence="4 5">
    <name type="scientific">Malassezia globosa (strain ATCC MYA-4612 / CBS 7966)</name>
    <name type="common">Dandruff-associated fungus</name>
    <dbReference type="NCBI Taxonomy" id="425265"/>
    <lineage>
        <taxon>Eukaryota</taxon>
        <taxon>Fungi</taxon>
        <taxon>Dikarya</taxon>
        <taxon>Basidiomycota</taxon>
        <taxon>Ustilaginomycotina</taxon>
        <taxon>Malasseziomycetes</taxon>
        <taxon>Malasseziales</taxon>
        <taxon>Malasseziaceae</taxon>
        <taxon>Malassezia</taxon>
    </lineage>
</organism>
<evidence type="ECO:0000256" key="2">
    <source>
        <dbReference type="ARBA" id="ARBA00022552"/>
    </source>
</evidence>
<gene>
    <name evidence="4" type="ORF">MGL_0185</name>
</gene>
<protein>
    <recommendedName>
        <fullName evidence="6">Pre-rRNA-processing protein TSR2</fullName>
    </recommendedName>
</protein>
<accession>A8PS35</accession>
<dbReference type="EMBL" id="AAYY01000001">
    <property type="protein sequence ID" value="EDP45196.1"/>
    <property type="molecule type" value="Genomic_DNA"/>
</dbReference>
<dbReference type="GeneID" id="5856716"/>
<dbReference type="PANTHER" id="PTHR21250">
    <property type="entry name" value="PRE-RRNA-PROCESSING PROTEIN TSR2 HOMOLOG"/>
    <property type="match status" value="1"/>
</dbReference>
<evidence type="ECO:0000313" key="5">
    <source>
        <dbReference type="Proteomes" id="UP000008837"/>
    </source>
</evidence>
<dbReference type="InterPro" id="IPR019398">
    <property type="entry name" value="Pre-rRNA_process_TSR2"/>
</dbReference>
<dbReference type="VEuPathDB" id="FungiDB:MGL_0185"/>
<keyword evidence="5" id="KW-1185">Reference proteome</keyword>
<feature type="region of interest" description="Disordered" evidence="3">
    <location>
        <begin position="139"/>
        <end position="195"/>
    </location>
</feature>
<comment type="caution">
    <text evidence="4">The sequence shown here is derived from an EMBL/GenBank/DDBJ whole genome shotgun (WGS) entry which is preliminary data.</text>
</comment>
<dbReference type="STRING" id="425265.A8PS35"/>
<dbReference type="OrthoDB" id="263560at2759"/>
<proteinExistence type="inferred from homology"/>
<evidence type="ECO:0000256" key="3">
    <source>
        <dbReference type="SAM" id="MobiDB-lite"/>
    </source>
</evidence>
<sequence length="195" mass="21799">MASSTAADKPANTPSNEQVQFARSVYIILELWPALRQAVLEQWGGEYSEEKREFLLSYVCDEYGNGGANTKPDLDDLTELIESYVMEEFDCELEDDSAALVAGHICLAHKGVFIDGKGDELLKELEATLVRIKPKHAPSAVKNDVETLDNDEVDERDMHESTSSSHQTHAHASPQPTQPIIDEDGFETVQPRRRR</sequence>
<reference evidence="4 5" key="1">
    <citation type="journal article" date="2007" name="Proc. Natl. Acad. Sci. U.S.A.">
        <title>Dandruff-associated Malassezia genomes reveal convergent and divergent virulence traits shared with plant and human fungal pathogens.</title>
        <authorList>
            <person name="Xu J."/>
            <person name="Saunders C.W."/>
            <person name="Hu P."/>
            <person name="Grant R.A."/>
            <person name="Boekhout T."/>
            <person name="Kuramae E.E."/>
            <person name="Kronstad J.W."/>
            <person name="Deangelis Y.M."/>
            <person name="Reeder N.L."/>
            <person name="Johnstone K.R."/>
            <person name="Leland M."/>
            <person name="Fieno A.M."/>
            <person name="Begley W.M."/>
            <person name="Sun Y."/>
            <person name="Lacey M.P."/>
            <person name="Chaudhary T."/>
            <person name="Keough T."/>
            <person name="Chu L."/>
            <person name="Sears R."/>
            <person name="Yuan B."/>
            <person name="Dawson T.L.Jr."/>
        </authorList>
    </citation>
    <scope>NUCLEOTIDE SEQUENCE [LARGE SCALE GENOMIC DNA]</scope>
    <source>
        <strain evidence="5">ATCC MYA-4612 / CBS 7966</strain>
    </source>
</reference>
<dbReference type="Proteomes" id="UP000008837">
    <property type="component" value="Unassembled WGS sequence"/>
</dbReference>
<keyword evidence="2" id="KW-0698">rRNA processing</keyword>
<dbReference type="AlphaFoldDB" id="A8PS35"/>
<dbReference type="RefSeq" id="XP_001732410.1">
    <property type="nucleotide sequence ID" value="XM_001732358.1"/>
</dbReference>
<evidence type="ECO:0000256" key="1">
    <source>
        <dbReference type="ARBA" id="ARBA00006524"/>
    </source>
</evidence>
<evidence type="ECO:0000313" key="4">
    <source>
        <dbReference type="EMBL" id="EDP45196.1"/>
    </source>
</evidence>
<feature type="compositionally biased region" description="Acidic residues" evidence="3">
    <location>
        <begin position="146"/>
        <end position="155"/>
    </location>
</feature>
<feature type="compositionally biased region" description="Low complexity" evidence="3">
    <location>
        <begin position="161"/>
        <end position="173"/>
    </location>
</feature>